<organism evidence="4 5">
    <name type="scientific">Arthrobacter ginkgonis</name>
    <dbReference type="NCBI Taxonomy" id="1630594"/>
    <lineage>
        <taxon>Bacteria</taxon>
        <taxon>Bacillati</taxon>
        <taxon>Actinomycetota</taxon>
        <taxon>Actinomycetes</taxon>
        <taxon>Micrococcales</taxon>
        <taxon>Micrococcaceae</taxon>
        <taxon>Arthrobacter</taxon>
    </lineage>
</organism>
<feature type="domain" description="Phospholipase/carboxylesterase/thioesterase" evidence="3">
    <location>
        <begin position="22"/>
        <end position="213"/>
    </location>
</feature>
<evidence type="ECO:0000313" key="5">
    <source>
        <dbReference type="Proteomes" id="UP001500752"/>
    </source>
</evidence>
<dbReference type="InterPro" id="IPR003140">
    <property type="entry name" value="PLipase/COase/thioEstase"/>
</dbReference>
<evidence type="ECO:0000259" key="3">
    <source>
        <dbReference type="Pfam" id="PF02230"/>
    </source>
</evidence>
<reference evidence="5" key="1">
    <citation type="journal article" date="2019" name="Int. J. Syst. Evol. Microbiol.">
        <title>The Global Catalogue of Microorganisms (GCM) 10K type strain sequencing project: providing services to taxonomists for standard genome sequencing and annotation.</title>
        <authorList>
            <consortium name="The Broad Institute Genomics Platform"/>
            <consortium name="The Broad Institute Genome Sequencing Center for Infectious Disease"/>
            <person name="Wu L."/>
            <person name="Ma J."/>
        </authorList>
    </citation>
    <scope>NUCLEOTIDE SEQUENCE [LARGE SCALE GENOMIC DNA]</scope>
    <source>
        <strain evidence="5">JCM 30742</strain>
    </source>
</reference>
<dbReference type="PANTHER" id="PTHR10655:SF17">
    <property type="entry name" value="LYSOPHOSPHOLIPASE-LIKE PROTEIN 1"/>
    <property type="match status" value="1"/>
</dbReference>
<keyword evidence="5" id="KW-1185">Reference proteome</keyword>
<comment type="caution">
    <text evidence="4">The sequence shown here is derived from an EMBL/GenBank/DDBJ whole genome shotgun (WGS) entry which is preliminary data.</text>
</comment>
<gene>
    <name evidence="4" type="ORF">GCM10023081_33690</name>
</gene>
<evidence type="ECO:0000313" key="4">
    <source>
        <dbReference type="EMBL" id="GAA3693595.1"/>
    </source>
</evidence>
<sequence length="227" mass="24703">MGMSETSWNPTVLWSRPESERAGTPLLVLFHGYLSNEQDLMGLAPLLPPEFTLASVRAPQALGPGFTWFPLMQEADFSVEKVAASVGDVWAWLDTVKGNHSSVTLLGFSMGMAVATSALRHRPAEVAAVVGLSGFAIPAGGHPFFDDEATAALRPPVFWGRGDADFVIAPDKVVFTHQWLDGHAEAIKVEYPGMQHNINQEEMEHVSAFLREHVLDKRKDKAATPTG</sequence>
<evidence type="ECO:0000256" key="2">
    <source>
        <dbReference type="ARBA" id="ARBA00022801"/>
    </source>
</evidence>
<dbReference type="PANTHER" id="PTHR10655">
    <property type="entry name" value="LYSOPHOSPHOLIPASE-RELATED"/>
    <property type="match status" value="1"/>
</dbReference>
<dbReference type="Gene3D" id="3.40.50.1820">
    <property type="entry name" value="alpha/beta hydrolase"/>
    <property type="match status" value="1"/>
</dbReference>
<evidence type="ECO:0000256" key="1">
    <source>
        <dbReference type="ARBA" id="ARBA00006499"/>
    </source>
</evidence>
<dbReference type="InterPro" id="IPR050565">
    <property type="entry name" value="LYPA1-2/EST-like"/>
</dbReference>
<name>A0ABP7CNE4_9MICC</name>
<dbReference type="InterPro" id="IPR029058">
    <property type="entry name" value="AB_hydrolase_fold"/>
</dbReference>
<dbReference type="GO" id="GO:0016787">
    <property type="term" value="F:hydrolase activity"/>
    <property type="evidence" value="ECO:0007669"/>
    <property type="project" value="UniProtKB-KW"/>
</dbReference>
<dbReference type="EMBL" id="BAABEO010000023">
    <property type="protein sequence ID" value="GAA3693595.1"/>
    <property type="molecule type" value="Genomic_DNA"/>
</dbReference>
<comment type="similarity">
    <text evidence="1">Belongs to the AB hydrolase superfamily. AB hydrolase 2 family.</text>
</comment>
<accession>A0ABP7CNE4</accession>
<dbReference type="SUPFAM" id="SSF53474">
    <property type="entry name" value="alpha/beta-Hydrolases"/>
    <property type="match status" value="1"/>
</dbReference>
<protein>
    <submittedName>
        <fullName evidence="4">Dienelactone hydrolase family protein</fullName>
    </submittedName>
</protein>
<proteinExistence type="inferred from homology"/>
<dbReference type="Pfam" id="PF02230">
    <property type="entry name" value="Abhydrolase_2"/>
    <property type="match status" value="1"/>
</dbReference>
<dbReference type="Proteomes" id="UP001500752">
    <property type="component" value="Unassembled WGS sequence"/>
</dbReference>
<keyword evidence="2 4" id="KW-0378">Hydrolase</keyword>